<accession>A0A2G4YVE2</accession>
<feature type="transmembrane region" description="Helical" evidence="4">
    <location>
        <begin position="7"/>
        <end position="31"/>
    </location>
</feature>
<dbReference type="SUPFAM" id="SSF103473">
    <property type="entry name" value="MFS general substrate transporter"/>
    <property type="match status" value="1"/>
</dbReference>
<reference evidence="6 7" key="1">
    <citation type="submission" date="2017-10" db="EMBL/GenBank/DDBJ databases">
        <title>Frigbacter circumglobatus gen. nov. sp. nov., isolated from sediment cultured in situ.</title>
        <authorList>
            <person name="Zhao Z."/>
        </authorList>
    </citation>
    <scope>NUCLEOTIDE SEQUENCE [LARGE SCALE GENOMIC DNA]</scope>
    <source>
        <strain evidence="6 7">ZYL</strain>
    </source>
</reference>
<dbReference type="AlphaFoldDB" id="A0A2G4YVE2"/>
<dbReference type="InterPro" id="IPR036259">
    <property type="entry name" value="MFS_trans_sf"/>
</dbReference>
<feature type="transmembrane region" description="Helical" evidence="4">
    <location>
        <begin position="133"/>
        <end position="151"/>
    </location>
</feature>
<sequence>MNTSLRNIILLVIGQILALTSVITLVTYAALVSRMLTGSTSMATIPAALAMIAAALTAYKASMFMKRFGRKRGFQFGALFALLSGIFTFYGIYIENFYVFCFGVMVHGIFQSFAAYYRFAAMEVSAPRFKKQAISYVLSGGLFAALISPTAAKFFETHFFLPIPYAGTFILVILLSLLTQLTLLFLHFPPEIDHIEHDENGQEIPATHVSWLDILRRPGFLCASLNAAGAYLMMSYVMTSSPIQIVEYCGFQITDAASVIQWHTAAMFLPAFFTGSLVARFGAVRIIMIGFVCFMISAAFAIQGLELINFYGSLVLLGLGWNFLFTAGTALLESAYKPYEKSQVQGLNDFVVYSLAATSTLTSGFMLETIGWKSMNAMVFGIVGLLLFITLWYVKVNRKTVGLTSTQEEPN</sequence>
<feature type="transmembrane region" description="Helical" evidence="4">
    <location>
        <begin position="377"/>
        <end position="394"/>
    </location>
</feature>
<keyword evidence="3 4" id="KW-0472">Membrane</keyword>
<dbReference type="Gene3D" id="1.20.1250.20">
    <property type="entry name" value="MFS general substrate transporter like domains"/>
    <property type="match status" value="1"/>
</dbReference>
<dbReference type="GO" id="GO:0022857">
    <property type="term" value="F:transmembrane transporter activity"/>
    <property type="evidence" value="ECO:0007669"/>
    <property type="project" value="InterPro"/>
</dbReference>
<feature type="transmembrane region" description="Helical" evidence="4">
    <location>
        <begin position="97"/>
        <end position="121"/>
    </location>
</feature>
<dbReference type="RefSeq" id="WP_099471875.1">
    <property type="nucleotide sequence ID" value="NZ_CP041025.1"/>
</dbReference>
<evidence type="ECO:0000256" key="2">
    <source>
        <dbReference type="ARBA" id="ARBA00022989"/>
    </source>
</evidence>
<comment type="caution">
    <text evidence="6">The sequence shown here is derived from an EMBL/GenBank/DDBJ whole genome shotgun (WGS) entry which is preliminary data.</text>
</comment>
<dbReference type="Proteomes" id="UP000229730">
    <property type="component" value="Unassembled WGS sequence"/>
</dbReference>
<feature type="transmembrane region" description="Helical" evidence="4">
    <location>
        <begin position="73"/>
        <end position="91"/>
    </location>
</feature>
<gene>
    <name evidence="6" type="ORF">CRD36_06395</name>
</gene>
<feature type="domain" description="Major facilitator superfamily (MFS) profile" evidence="5">
    <location>
        <begin position="168"/>
        <end position="411"/>
    </location>
</feature>
<dbReference type="OrthoDB" id="8558006at2"/>
<dbReference type="PROSITE" id="PS50850">
    <property type="entry name" value="MFS"/>
    <property type="match status" value="1"/>
</dbReference>
<dbReference type="InParanoid" id="A0A2G4YVE2"/>
<proteinExistence type="predicted"/>
<feature type="transmembrane region" description="Helical" evidence="4">
    <location>
        <begin position="220"/>
        <end position="239"/>
    </location>
</feature>
<feature type="transmembrane region" description="Helical" evidence="4">
    <location>
        <begin position="352"/>
        <end position="371"/>
    </location>
</feature>
<feature type="transmembrane region" description="Helical" evidence="4">
    <location>
        <begin position="259"/>
        <end position="279"/>
    </location>
</feature>
<dbReference type="InterPro" id="IPR011701">
    <property type="entry name" value="MFS"/>
</dbReference>
<dbReference type="InterPro" id="IPR020846">
    <property type="entry name" value="MFS_dom"/>
</dbReference>
<evidence type="ECO:0000313" key="6">
    <source>
        <dbReference type="EMBL" id="PHZ86291.1"/>
    </source>
</evidence>
<evidence type="ECO:0000313" key="7">
    <source>
        <dbReference type="Proteomes" id="UP000229730"/>
    </source>
</evidence>
<feature type="transmembrane region" description="Helical" evidence="4">
    <location>
        <begin position="163"/>
        <end position="186"/>
    </location>
</feature>
<feature type="transmembrane region" description="Helical" evidence="4">
    <location>
        <begin position="286"/>
        <end position="305"/>
    </location>
</feature>
<evidence type="ECO:0000256" key="3">
    <source>
        <dbReference type="ARBA" id="ARBA00023136"/>
    </source>
</evidence>
<dbReference type="EMBL" id="PDEM01000009">
    <property type="protein sequence ID" value="PHZ86291.1"/>
    <property type="molecule type" value="Genomic_DNA"/>
</dbReference>
<dbReference type="PANTHER" id="PTHR23534">
    <property type="entry name" value="MFS PERMEASE"/>
    <property type="match status" value="1"/>
</dbReference>
<evidence type="ECO:0000259" key="5">
    <source>
        <dbReference type="PROSITE" id="PS50850"/>
    </source>
</evidence>
<keyword evidence="7" id="KW-1185">Reference proteome</keyword>
<feature type="transmembrane region" description="Helical" evidence="4">
    <location>
        <begin position="311"/>
        <end position="332"/>
    </location>
</feature>
<feature type="transmembrane region" description="Helical" evidence="4">
    <location>
        <begin position="43"/>
        <end position="61"/>
    </location>
</feature>
<keyword evidence="1 4" id="KW-0812">Transmembrane</keyword>
<dbReference type="PANTHER" id="PTHR23534:SF1">
    <property type="entry name" value="MAJOR FACILITATOR SUPERFAMILY PROTEIN"/>
    <property type="match status" value="1"/>
</dbReference>
<evidence type="ECO:0000256" key="1">
    <source>
        <dbReference type="ARBA" id="ARBA00022692"/>
    </source>
</evidence>
<protein>
    <recommendedName>
        <fullName evidence="5">Major facilitator superfamily (MFS) profile domain-containing protein</fullName>
    </recommendedName>
</protein>
<keyword evidence="2 4" id="KW-1133">Transmembrane helix</keyword>
<organism evidence="6 7">
    <name type="scientific">Paremcibacter congregatus</name>
    <dbReference type="NCBI Taxonomy" id="2043170"/>
    <lineage>
        <taxon>Bacteria</taxon>
        <taxon>Pseudomonadati</taxon>
        <taxon>Pseudomonadota</taxon>
        <taxon>Alphaproteobacteria</taxon>
        <taxon>Emcibacterales</taxon>
        <taxon>Emcibacteraceae</taxon>
        <taxon>Paremcibacter</taxon>
    </lineage>
</organism>
<evidence type="ECO:0000256" key="4">
    <source>
        <dbReference type="SAM" id="Phobius"/>
    </source>
</evidence>
<name>A0A2G4YVE2_9PROT</name>
<dbReference type="Pfam" id="PF07690">
    <property type="entry name" value="MFS_1"/>
    <property type="match status" value="1"/>
</dbReference>